<name>A0A9X2YM40_9MYCO</name>
<feature type="region of interest" description="Disordered" evidence="2">
    <location>
        <begin position="303"/>
        <end position="325"/>
    </location>
</feature>
<dbReference type="Pfam" id="PF12862">
    <property type="entry name" value="ANAPC5"/>
    <property type="match status" value="2"/>
</dbReference>
<evidence type="ECO:0000259" key="4">
    <source>
        <dbReference type="Pfam" id="PF13191"/>
    </source>
</evidence>
<dbReference type="InterPro" id="IPR041664">
    <property type="entry name" value="AAA_16"/>
</dbReference>
<gene>
    <name evidence="5" type="ORF">H7I41_03955</name>
</gene>
<feature type="repeat" description="TPR" evidence="1">
    <location>
        <begin position="903"/>
        <end position="936"/>
    </location>
</feature>
<dbReference type="SUPFAM" id="SSF52540">
    <property type="entry name" value="P-loop containing nucleoside triphosphate hydrolases"/>
    <property type="match status" value="1"/>
</dbReference>
<dbReference type="SMART" id="SM00028">
    <property type="entry name" value="TPR"/>
    <property type="match status" value="9"/>
</dbReference>
<feature type="domain" description="Anaphase-promoting complex subunit 5" evidence="3">
    <location>
        <begin position="946"/>
        <end position="984"/>
    </location>
</feature>
<evidence type="ECO:0000256" key="2">
    <source>
        <dbReference type="SAM" id="MobiDB-lite"/>
    </source>
</evidence>
<evidence type="ECO:0000259" key="3">
    <source>
        <dbReference type="Pfam" id="PF12862"/>
    </source>
</evidence>
<dbReference type="InterPro" id="IPR027417">
    <property type="entry name" value="P-loop_NTPase"/>
</dbReference>
<dbReference type="Gene3D" id="1.25.40.10">
    <property type="entry name" value="Tetratricopeptide repeat domain"/>
    <property type="match status" value="5"/>
</dbReference>
<evidence type="ECO:0000313" key="5">
    <source>
        <dbReference type="EMBL" id="MCV7169077.1"/>
    </source>
</evidence>
<dbReference type="PANTHER" id="PTHR19959:SF119">
    <property type="entry name" value="FUNGAL LIPASE-LIKE DOMAIN-CONTAINING PROTEIN"/>
    <property type="match status" value="1"/>
</dbReference>
<accession>A0A9X2YM40</accession>
<dbReference type="PROSITE" id="PS50005">
    <property type="entry name" value="TPR"/>
    <property type="match status" value="1"/>
</dbReference>
<dbReference type="InterPro" id="IPR019734">
    <property type="entry name" value="TPR_rpt"/>
</dbReference>
<organism evidence="5 6">
    <name type="scientific">[Mycobacterium] manitobense</name>
    <dbReference type="NCBI Taxonomy" id="190147"/>
    <lineage>
        <taxon>Bacteria</taxon>
        <taxon>Bacillati</taxon>
        <taxon>Actinomycetota</taxon>
        <taxon>Actinomycetes</taxon>
        <taxon>Mycobacteriales</taxon>
        <taxon>Mycobacteriaceae</taxon>
        <taxon>Mycolicibacterium</taxon>
    </lineage>
</organism>
<protein>
    <submittedName>
        <fullName evidence="5">Tetratricopeptide repeat protein</fullName>
    </submittedName>
</protein>
<dbReference type="Proteomes" id="UP001140293">
    <property type="component" value="Unassembled WGS sequence"/>
</dbReference>
<feature type="domain" description="Anaphase-promoting complex subunit 5" evidence="3">
    <location>
        <begin position="1172"/>
        <end position="1212"/>
    </location>
</feature>
<dbReference type="Pfam" id="PF13191">
    <property type="entry name" value="AAA_16"/>
    <property type="match status" value="1"/>
</dbReference>
<dbReference type="InterPro" id="IPR011990">
    <property type="entry name" value="TPR-like_helical_dom_sf"/>
</dbReference>
<sequence>MGEPVINGTDEQIRKHLNTLPNTRPGALVLLWSGHGKARGQQLWLQAKTGEVLATEVVSRCAESGAAQLLLLIDCCNAGQGLEDATRVASSLLAEYPPESKRVWFGIVVSCRAGDDARDGAFGSLLERLLTAGPRSPEMQRRWSHQNQWIFGDDLGAAIVEEWEDEDQIPQFRSQGRRFSMLPNPLWAPDTPEQVVEHLLLAARGEGDADEQSLFSGRVDEVDRVVEWVRDKNEGIRVVTGSAGTGKSTIIGRVAALSNPIERARLLRRGGWSHSDPGQCSVHAYVQARGLTARGVAELIDDQLTGGPDQTTAESGQLCPPELSPADGGRRGPTALVAELQHARAQGGKPPVIFVDSLDEARDEAFSIAEELLRRLAPFAVIVVTCRPLARNRTLPLLLDEPTQLQDDSTELLLDVLDPIAIMNLDLSAHQESQRTAIRAYAIRRLADRSVDMDANAVGDQLVERATTDQGSFLLTRILVDQLAASPINTSRPNWHEELADSIETAFNVDLAQVAAGDVNSPEDREPVQLARTMLTALTWGFGAGFPEDEWLAVAASLTGVLLNANHITWVLDQLGRYVVQDGEAGTAVYRVAHQSLADYLRPQYLGTAEQPFEPAAATVWSALAERYEGLVKDGYRADAPTYLWRYAHRHAAADGPNGITRLRSLASLDPGLLPSVAQADLEVAETFRRWGNLDDALASSEEAVRLFRHAAAVEPAFVAHLISALNNLGLNYRDVGRQSEALALAQQAVTAYRELAAGNPAYLPDLASALINLGIYFSELGRPHDALGPSVESVTYSRALVMRNPAELPRLATALMNLGVRYRELGRPQEALAPSAEAVAYFRTLVEADASHLPDLATALVNLGVRYRDLGRLGDAREASEEGIANLRDLVETNPAHVPRLAMALANLGPLYIELGRHADAVEPAEEAVTLRRQLATDNPAEIPRLASALLNLGALCSASQRPDDAVESTEEAIGLYRELTQSNTAQMPSLASALTNLGVYYGELDRLPDAVEPIEEAVSIYRRVIGQNPSVAAELATALTNLWSDYSQLGRVGEAFTVAHEVVILRRRLAAANPAHLPNLASALITLGLRYSELGGLGEAVVPLREGARYLQQLAATDLSQSPRLAMVWIKLRDLFTVLGRNADAQTATEAALAATEHAVDYLRSRPAADQANNSELATALANLGTLSRALGRPNEALSATTEAVGYLRELTAADPAQKPHLAGALANLGAFRSELGQSEALSAAKEAADLYLELVVDDLVHLRGLAAALSNLDRDVRAFEGDPSAVDELWDQAAEHIADPHARAELLIQRAWSAADGDHRAAAWLAQATEAATGDCDLMVNAHNAARHHRNAAPVNWDEAWIEVTGEPLPIWLTVDRDLLRAAREWIATPTYRAERDYLNANNELLNPSANTAVEEALLEKDEAEGERYREILSIARKDGVENAYRSLMRYALFEDFAAADTEEQQHMLRDHFDDLTHPSIRSWASEAANADDATPDAIQASLLVSLAALEDSAGTLEQVFAALREPELFDGILRNIASRPDVGTWLTPVSFIGITAAKSAESAGRASVYAAVGAEVAGDPDSAKQLTRQAIAAAPDERNDWIVLLADLAAATPEALAVIRYVAGSSGG</sequence>
<dbReference type="RefSeq" id="WP_264011264.1">
    <property type="nucleotide sequence ID" value="NZ_JACKSJ010000025.1"/>
</dbReference>
<comment type="caution">
    <text evidence="5">The sequence shown here is derived from an EMBL/GenBank/DDBJ whole genome shotgun (WGS) entry which is preliminary data.</text>
</comment>
<dbReference type="Pfam" id="PF13374">
    <property type="entry name" value="TPR_10"/>
    <property type="match status" value="4"/>
</dbReference>
<evidence type="ECO:0000256" key="1">
    <source>
        <dbReference type="PROSITE-ProRule" id="PRU00339"/>
    </source>
</evidence>
<dbReference type="InterPro" id="IPR026000">
    <property type="entry name" value="Apc5_dom"/>
</dbReference>
<reference evidence="5" key="1">
    <citation type="submission" date="2020-07" db="EMBL/GenBank/DDBJ databases">
        <authorList>
            <person name="Pettersson B.M.F."/>
            <person name="Behra P.R.K."/>
            <person name="Ramesh M."/>
            <person name="Das S."/>
            <person name="Dasgupta S."/>
            <person name="Kirsebom L.A."/>
        </authorList>
    </citation>
    <scope>NUCLEOTIDE SEQUENCE</scope>
    <source>
        <strain evidence="5">DSM 44615</strain>
    </source>
</reference>
<dbReference type="EMBL" id="JACKSJ010000025">
    <property type="protein sequence ID" value="MCV7169077.1"/>
    <property type="molecule type" value="Genomic_DNA"/>
</dbReference>
<keyword evidence="6" id="KW-1185">Reference proteome</keyword>
<dbReference type="PANTHER" id="PTHR19959">
    <property type="entry name" value="KINESIN LIGHT CHAIN"/>
    <property type="match status" value="1"/>
</dbReference>
<reference evidence="5" key="2">
    <citation type="journal article" date="2022" name="BMC Genomics">
        <title>Comparative genome analysis of mycobacteria focusing on tRNA and non-coding RNA.</title>
        <authorList>
            <person name="Behra P.R.K."/>
            <person name="Pettersson B.M.F."/>
            <person name="Ramesh M."/>
            <person name="Das S."/>
            <person name="Dasgupta S."/>
            <person name="Kirsebom L.A."/>
        </authorList>
    </citation>
    <scope>NUCLEOTIDE SEQUENCE</scope>
    <source>
        <strain evidence="5">DSM 44615</strain>
    </source>
</reference>
<evidence type="ECO:0000313" key="6">
    <source>
        <dbReference type="Proteomes" id="UP001140293"/>
    </source>
</evidence>
<keyword evidence="1" id="KW-0802">TPR repeat</keyword>
<feature type="domain" description="Orc1-like AAA ATPase" evidence="4">
    <location>
        <begin position="217"/>
        <end position="377"/>
    </location>
</feature>
<dbReference type="SUPFAM" id="SSF48452">
    <property type="entry name" value="TPR-like"/>
    <property type="match status" value="4"/>
</dbReference>
<proteinExistence type="predicted"/>